<organism evidence="10">
    <name type="scientific">Chaetomium thermophilum (strain DSM 1495 / CBS 144.50 / IMI 039719)</name>
    <name type="common">Thermochaetoides thermophila</name>
    <dbReference type="NCBI Taxonomy" id="759272"/>
    <lineage>
        <taxon>Eukaryota</taxon>
        <taxon>Fungi</taxon>
        <taxon>Dikarya</taxon>
        <taxon>Ascomycota</taxon>
        <taxon>Pezizomycotina</taxon>
        <taxon>Sordariomycetes</taxon>
        <taxon>Sordariomycetidae</taxon>
        <taxon>Sordariales</taxon>
        <taxon>Chaetomiaceae</taxon>
        <taxon>Thermochaetoides</taxon>
    </lineage>
</organism>
<dbReference type="Proteomes" id="UP000008066">
    <property type="component" value="Unassembled WGS sequence"/>
</dbReference>
<dbReference type="EMBL" id="GL988032">
    <property type="protein sequence ID" value="EGS24046.1"/>
    <property type="molecule type" value="Genomic_DNA"/>
</dbReference>
<keyword evidence="2 6" id="KW-0645">Protease</keyword>
<dbReference type="CDD" id="cd06097">
    <property type="entry name" value="Aspergillopepsin_like"/>
    <property type="match status" value="1"/>
</dbReference>
<dbReference type="PANTHER" id="PTHR47966">
    <property type="entry name" value="BETA-SITE APP-CLEAVING ENZYME, ISOFORM A-RELATED"/>
    <property type="match status" value="1"/>
</dbReference>
<comment type="similarity">
    <text evidence="1 6">Belongs to the peptidase A1 family.</text>
</comment>
<dbReference type="InterPro" id="IPR001461">
    <property type="entry name" value="Aspartic_peptidase_A1"/>
</dbReference>
<feature type="active site" evidence="5">
    <location>
        <position position="316"/>
    </location>
</feature>
<dbReference type="GeneID" id="18254795"/>
<dbReference type="KEGG" id="cthr:CTHT_0007570"/>
<evidence type="ECO:0000256" key="7">
    <source>
        <dbReference type="SAM" id="SignalP"/>
    </source>
</evidence>
<dbReference type="AlphaFoldDB" id="G0RYR0"/>
<dbReference type="PRINTS" id="PR00792">
    <property type="entry name" value="PEPSIN"/>
</dbReference>
<protein>
    <submittedName>
        <fullName evidence="9">Aspartic-type endopeptidase-like protein</fullName>
    </submittedName>
</protein>
<accession>G0RYR0</accession>
<proteinExistence type="inferred from homology"/>
<dbReference type="PROSITE" id="PS00141">
    <property type="entry name" value="ASP_PROTEASE"/>
    <property type="match status" value="2"/>
</dbReference>
<dbReference type="FunFam" id="2.40.70.10:FF:000024">
    <property type="entry name" value="Endothiapepsin"/>
    <property type="match status" value="1"/>
</dbReference>
<dbReference type="GO" id="GO:0006508">
    <property type="term" value="P:proteolysis"/>
    <property type="evidence" value="ECO:0007669"/>
    <property type="project" value="UniProtKB-KW"/>
</dbReference>
<evidence type="ECO:0000313" key="9">
    <source>
        <dbReference type="EMBL" id="EGS24046.1"/>
    </source>
</evidence>
<feature type="domain" description="Peptidase A1" evidence="8">
    <location>
        <begin position="114"/>
        <end position="425"/>
    </location>
</feature>
<dbReference type="eggNOG" id="KOG1339">
    <property type="taxonomic scope" value="Eukaryota"/>
</dbReference>
<dbReference type="InterPro" id="IPR033121">
    <property type="entry name" value="PEPTIDASE_A1"/>
</dbReference>
<dbReference type="SUPFAM" id="SSF50630">
    <property type="entry name" value="Acid proteases"/>
    <property type="match status" value="1"/>
</dbReference>
<dbReference type="InterPro" id="IPR001969">
    <property type="entry name" value="Aspartic_peptidase_AS"/>
</dbReference>
<dbReference type="HOGENOM" id="CLU_013253_0_1_1"/>
<keyword evidence="10" id="KW-1185">Reference proteome</keyword>
<sequence>MVVIKELILLTIIVGSGLVSALPPTKIGTTKTNHGDVPVLGKGRASLQQVRNPHYRFNGARAIYRTYLKYGVQPPDYLIEAVAKTDALNTAAEGKRDTGSAAAIPVNPNYDIAYVTPVSIGTPPQTLHLDFDTGSSDLWVFSSHLPASQIRGQTIYVPANSSTAKLLADHTWSITYGDGSASRGNVYVDNFTVGGLTVENQAVQCALQVSTSFTRESNIDGLVGLGFSTLNTVVPKSQLTFFDNAKPHMDEPVFTADLKWKSEGTYDFGFIDEKKYTGKITYVPVNTSPGYWTFTSSGYAVGSGNFSATSIVGIADTGTSLVYLPPSILTAYYRQVEGATSSRTYGGYVFPCNSKLPSFTFGIGEARITIPSSYISYAPVTAGSSTCFGGLQSSSSLGINIWGDVALKAAFVVFHGGNPPTIGWAKKPLES</sequence>
<gene>
    <name evidence="9" type="ORF">CTHT_0007570</name>
</gene>
<dbReference type="OrthoDB" id="2747330at2759"/>
<feature type="active site" evidence="5">
    <location>
        <position position="132"/>
    </location>
</feature>
<dbReference type="InterPro" id="IPR021109">
    <property type="entry name" value="Peptidase_aspartic_dom_sf"/>
</dbReference>
<dbReference type="PANTHER" id="PTHR47966:SF2">
    <property type="entry name" value="ASPERGILLOPEPSIN-1-RELATED"/>
    <property type="match status" value="1"/>
</dbReference>
<name>G0RYR0_CHATD</name>
<keyword evidence="7" id="KW-0732">Signal</keyword>
<evidence type="ECO:0000256" key="5">
    <source>
        <dbReference type="PIRSR" id="PIRSR601461-1"/>
    </source>
</evidence>
<dbReference type="GO" id="GO:0004190">
    <property type="term" value="F:aspartic-type endopeptidase activity"/>
    <property type="evidence" value="ECO:0007669"/>
    <property type="project" value="UniProtKB-KW"/>
</dbReference>
<evidence type="ECO:0000256" key="4">
    <source>
        <dbReference type="ARBA" id="ARBA00022801"/>
    </source>
</evidence>
<evidence type="ECO:0000256" key="1">
    <source>
        <dbReference type="ARBA" id="ARBA00007447"/>
    </source>
</evidence>
<keyword evidence="4 6" id="KW-0378">Hydrolase</keyword>
<feature type="signal peptide" evidence="7">
    <location>
        <begin position="1"/>
        <end position="21"/>
    </location>
</feature>
<evidence type="ECO:0000256" key="2">
    <source>
        <dbReference type="ARBA" id="ARBA00022670"/>
    </source>
</evidence>
<evidence type="ECO:0000256" key="3">
    <source>
        <dbReference type="ARBA" id="ARBA00022750"/>
    </source>
</evidence>
<dbReference type="OMA" id="PGRFINY"/>
<dbReference type="FunFam" id="2.40.70.10:FF:000026">
    <property type="entry name" value="Endothiapepsin"/>
    <property type="match status" value="1"/>
</dbReference>
<dbReference type="InterPro" id="IPR034163">
    <property type="entry name" value="Aspergillopepsin-like_cat_dom"/>
</dbReference>
<reference evidence="9 10" key="1">
    <citation type="journal article" date="2011" name="Cell">
        <title>Insight into structure and assembly of the nuclear pore complex by utilizing the genome of a eukaryotic thermophile.</title>
        <authorList>
            <person name="Amlacher S."/>
            <person name="Sarges P."/>
            <person name="Flemming D."/>
            <person name="van Noort V."/>
            <person name="Kunze R."/>
            <person name="Devos D.P."/>
            <person name="Arumugam M."/>
            <person name="Bork P."/>
            <person name="Hurt E."/>
        </authorList>
    </citation>
    <scope>NUCLEOTIDE SEQUENCE [LARGE SCALE GENOMIC DNA]</scope>
    <source>
        <strain evidence="10">DSM 1495 / CBS 144.50 / IMI 039719</strain>
    </source>
</reference>
<dbReference type="RefSeq" id="XP_006691288.1">
    <property type="nucleotide sequence ID" value="XM_006691225.1"/>
</dbReference>
<dbReference type="Gene3D" id="2.40.70.10">
    <property type="entry name" value="Acid Proteases"/>
    <property type="match status" value="2"/>
</dbReference>
<dbReference type="PROSITE" id="PS51767">
    <property type="entry name" value="PEPTIDASE_A1"/>
    <property type="match status" value="1"/>
</dbReference>
<evidence type="ECO:0000259" key="8">
    <source>
        <dbReference type="PROSITE" id="PS51767"/>
    </source>
</evidence>
<dbReference type="MEROPS" id="A01.044"/>
<evidence type="ECO:0000313" key="10">
    <source>
        <dbReference type="Proteomes" id="UP000008066"/>
    </source>
</evidence>
<evidence type="ECO:0000256" key="6">
    <source>
        <dbReference type="RuleBase" id="RU000454"/>
    </source>
</evidence>
<keyword evidence="3 6" id="KW-0064">Aspartyl protease</keyword>
<dbReference type="SMR" id="G0RYR0"/>
<feature type="chain" id="PRO_5003408768" evidence="7">
    <location>
        <begin position="22"/>
        <end position="431"/>
    </location>
</feature>
<dbReference type="Pfam" id="PF00026">
    <property type="entry name" value="Asp"/>
    <property type="match status" value="1"/>
</dbReference>